<accession>A0A6A6NUQ4</accession>
<feature type="transmembrane region" description="Helical" evidence="7">
    <location>
        <begin position="6"/>
        <end position="26"/>
    </location>
</feature>
<evidence type="ECO:0000256" key="4">
    <source>
        <dbReference type="ARBA" id="ARBA00022692"/>
    </source>
</evidence>
<dbReference type="InterPro" id="IPR001204">
    <property type="entry name" value="Phos_transporter"/>
</dbReference>
<dbReference type="PANTHER" id="PTHR11101">
    <property type="entry name" value="PHOSPHATE TRANSPORTER"/>
    <property type="match status" value="1"/>
</dbReference>
<keyword evidence="4 7" id="KW-0812">Transmembrane</keyword>
<name>A0A6A6NUQ4_9PEZI</name>
<keyword evidence="6 7" id="KW-0472">Membrane</keyword>
<reference evidence="9" key="1">
    <citation type="journal article" date="2020" name="Stud. Mycol.">
        <title>101 Dothideomycetes genomes: a test case for predicting lifestyles and emergence of pathogens.</title>
        <authorList>
            <person name="Haridas S."/>
            <person name="Albert R."/>
            <person name="Binder M."/>
            <person name="Bloem J."/>
            <person name="Labutti K."/>
            <person name="Salamov A."/>
            <person name="Andreopoulos B."/>
            <person name="Baker S."/>
            <person name="Barry K."/>
            <person name="Bills G."/>
            <person name="Bluhm B."/>
            <person name="Cannon C."/>
            <person name="Castanera R."/>
            <person name="Culley D."/>
            <person name="Daum C."/>
            <person name="Ezra D."/>
            <person name="Gonzalez J."/>
            <person name="Henrissat B."/>
            <person name="Kuo A."/>
            <person name="Liang C."/>
            <person name="Lipzen A."/>
            <person name="Lutzoni F."/>
            <person name="Magnuson J."/>
            <person name="Mondo S."/>
            <person name="Nolan M."/>
            <person name="Ohm R."/>
            <person name="Pangilinan J."/>
            <person name="Park H.-J."/>
            <person name="Ramirez L."/>
            <person name="Alfaro M."/>
            <person name="Sun H."/>
            <person name="Tritt A."/>
            <person name="Yoshinaga Y."/>
            <person name="Zwiers L.-H."/>
            <person name="Turgeon B."/>
            <person name="Goodwin S."/>
            <person name="Spatafora J."/>
            <person name="Crous P."/>
            <person name="Grigoriev I."/>
        </authorList>
    </citation>
    <scope>NUCLEOTIDE SEQUENCE</scope>
    <source>
        <strain evidence="9">ATCC 16933</strain>
    </source>
</reference>
<evidence type="ECO:0000256" key="1">
    <source>
        <dbReference type="ARBA" id="ARBA00004141"/>
    </source>
</evidence>
<dbReference type="GO" id="GO:0035435">
    <property type="term" value="P:phosphate ion transmembrane transport"/>
    <property type="evidence" value="ECO:0007669"/>
    <property type="project" value="TreeGrafter"/>
</dbReference>
<proteinExistence type="inferred from homology"/>
<evidence type="ECO:0000256" key="8">
    <source>
        <dbReference type="SAM" id="MobiDB-lite"/>
    </source>
</evidence>
<evidence type="ECO:0000313" key="10">
    <source>
        <dbReference type="Proteomes" id="UP000799766"/>
    </source>
</evidence>
<feature type="transmembrane region" description="Helical" evidence="7">
    <location>
        <begin position="214"/>
        <end position="240"/>
    </location>
</feature>
<feature type="transmembrane region" description="Helical" evidence="7">
    <location>
        <begin position="118"/>
        <end position="139"/>
    </location>
</feature>
<comment type="function">
    <text evidence="7">Sodium-phosphate symporter.</text>
</comment>
<feature type="region of interest" description="Disordered" evidence="8">
    <location>
        <begin position="292"/>
        <end position="344"/>
    </location>
</feature>
<keyword evidence="5 7" id="KW-1133">Transmembrane helix</keyword>
<feature type="transmembrane region" description="Helical" evidence="7">
    <location>
        <begin position="451"/>
        <end position="468"/>
    </location>
</feature>
<dbReference type="OrthoDB" id="260807at2759"/>
<feature type="transmembrane region" description="Helical" evidence="7">
    <location>
        <begin position="86"/>
        <end position="106"/>
    </location>
</feature>
<dbReference type="GO" id="GO:0016020">
    <property type="term" value="C:membrane"/>
    <property type="evidence" value="ECO:0007669"/>
    <property type="project" value="UniProtKB-SubCell"/>
</dbReference>
<keyword evidence="3 7" id="KW-0592">Phosphate transport</keyword>
<evidence type="ECO:0000256" key="2">
    <source>
        <dbReference type="ARBA" id="ARBA00022448"/>
    </source>
</evidence>
<feature type="transmembrane region" description="Helical" evidence="7">
    <location>
        <begin position="181"/>
        <end position="202"/>
    </location>
</feature>
<dbReference type="EMBL" id="MU001686">
    <property type="protein sequence ID" value="KAF2455446.1"/>
    <property type="molecule type" value="Genomic_DNA"/>
</dbReference>
<dbReference type="Proteomes" id="UP000799766">
    <property type="component" value="Unassembled WGS sequence"/>
</dbReference>
<comment type="subcellular location">
    <subcellularLocation>
        <location evidence="1 7">Membrane</location>
        <topology evidence="1 7">Multi-pass membrane protein</topology>
    </subcellularLocation>
</comment>
<keyword evidence="2 7" id="KW-0813">Transport</keyword>
<comment type="similarity">
    <text evidence="7">Belongs to the inorganic phosphate transporter (PiT) (TC 2.A.20) family.</text>
</comment>
<protein>
    <recommendedName>
        <fullName evidence="7">Phosphate transporter</fullName>
    </recommendedName>
</protein>
<feature type="transmembrane region" description="Helical" evidence="7">
    <location>
        <begin position="537"/>
        <end position="562"/>
    </location>
</feature>
<evidence type="ECO:0000256" key="3">
    <source>
        <dbReference type="ARBA" id="ARBA00022592"/>
    </source>
</evidence>
<dbReference type="GO" id="GO:0005315">
    <property type="term" value="F:phosphate transmembrane transporter activity"/>
    <property type="evidence" value="ECO:0007669"/>
    <property type="project" value="InterPro"/>
</dbReference>
<sequence>MTLHQFDYIFAIGTIFAFLDAWNIGANDVANSYATSVSSRSLTMKQAMLLASCTEFVGAMAVGARVSDTIRTKIIDPSLFDDDPAVLMLGMTCAVVASSIYLTVATRLGMPVSTTHSIMGGVIGMGVAAVGAENVSWGWDGVSQVFAAWAIAPCIAGAFGAIIFSLTKYGVMERKNPVRQAFYMIPGYFFLAAGLLAMLIVWKGASKKIDLTNAGIAGVVIGVAAATALLSVVFLLPYLYRKVLHDDWELKPYHIFLGPLLLRRPAPPSKPEGFVSIQDYYRGHLTKEELDMKRAEESPSNDPEKTGTTETITTKGAESDSDIITTQHRAQAPNVETSGKGKDCPEGKWYEPPVFFYLARKAIFRGVEKDIVGMQKKRDLLSGDIEGIHAKSKHYDNNAEYMYSFLQVLTAATASFTHGANDIANAIGPYATIFLIWHKGTQESKTPVPDWILAFGGIGIIVGLWTYGYNIMRNLGNRLTLMSPSRGFAMEMGSAITVIMATRLKLPISTTQCITGGIVGVGLCTGSWRSINWRMVAWIYFGWIITLPVAGIISGCLMGIVLNAPRWS</sequence>
<dbReference type="Pfam" id="PF01384">
    <property type="entry name" value="PHO4"/>
    <property type="match status" value="1"/>
</dbReference>
<gene>
    <name evidence="9" type="ORF">BDY21DRAFT_306751</name>
</gene>
<dbReference type="AlphaFoldDB" id="A0A6A6NUQ4"/>
<evidence type="ECO:0000256" key="6">
    <source>
        <dbReference type="ARBA" id="ARBA00023136"/>
    </source>
</evidence>
<evidence type="ECO:0000256" key="5">
    <source>
        <dbReference type="ARBA" id="ARBA00022989"/>
    </source>
</evidence>
<evidence type="ECO:0000256" key="7">
    <source>
        <dbReference type="RuleBase" id="RU363058"/>
    </source>
</evidence>
<feature type="compositionally biased region" description="Polar residues" evidence="8">
    <location>
        <begin position="322"/>
        <end position="337"/>
    </location>
</feature>
<organism evidence="9 10">
    <name type="scientific">Lineolata rhizophorae</name>
    <dbReference type="NCBI Taxonomy" id="578093"/>
    <lineage>
        <taxon>Eukaryota</taxon>
        <taxon>Fungi</taxon>
        <taxon>Dikarya</taxon>
        <taxon>Ascomycota</taxon>
        <taxon>Pezizomycotina</taxon>
        <taxon>Dothideomycetes</taxon>
        <taxon>Dothideomycetes incertae sedis</taxon>
        <taxon>Lineolatales</taxon>
        <taxon>Lineolataceae</taxon>
        <taxon>Lineolata</taxon>
    </lineage>
</organism>
<evidence type="ECO:0000313" key="9">
    <source>
        <dbReference type="EMBL" id="KAF2455446.1"/>
    </source>
</evidence>
<dbReference type="PROSITE" id="PS50096">
    <property type="entry name" value="IQ"/>
    <property type="match status" value="1"/>
</dbReference>
<feature type="transmembrane region" description="Helical" evidence="7">
    <location>
        <begin position="145"/>
        <end position="169"/>
    </location>
</feature>
<dbReference type="PANTHER" id="PTHR11101:SF80">
    <property type="entry name" value="PHOSPHATE TRANSPORTER"/>
    <property type="match status" value="1"/>
</dbReference>
<feature type="transmembrane region" description="Helical" evidence="7">
    <location>
        <begin position="47"/>
        <end position="66"/>
    </location>
</feature>
<feature type="compositionally biased region" description="Basic and acidic residues" evidence="8">
    <location>
        <begin position="292"/>
        <end position="307"/>
    </location>
</feature>
<keyword evidence="10" id="KW-1185">Reference proteome</keyword>